<evidence type="ECO:0000256" key="4">
    <source>
        <dbReference type="ARBA" id="ARBA00023136"/>
    </source>
</evidence>
<dbReference type="GO" id="GO:0016020">
    <property type="term" value="C:membrane"/>
    <property type="evidence" value="ECO:0007669"/>
    <property type="project" value="UniProtKB-SubCell"/>
</dbReference>
<feature type="transmembrane region" description="Helical" evidence="7">
    <location>
        <begin position="89"/>
        <end position="113"/>
    </location>
</feature>
<dbReference type="PANTHER" id="PTHR33048:SF158">
    <property type="entry name" value="MEMBRANE PROTEIN PTH11-LIKE, PUTATIVE-RELATED"/>
    <property type="match status" value="1"/>
</dbReference>
<dbReference type="EMBL" id="MCFJ01000006">
    <property type="protein sequence ID" value="ORY64945.1"/>
    <property type="molecule type" value="Genomic_DNA"/>
</dbReference>
<sequence length="393" mass="43436">MTAQPRSWLQDLGIAIEVFFPALALLVVALRVYSRLNTKTFGWDDACIVIAMALSIALAVGSIICMKLLYVGIHVWDIPLDADFETGMLWSYITGAVYNPILAIVKQSVLIFILRFGGIKRVVRIVVWVTAIFNAALMIAVFFAVLFQCNPIEGYWKPYLGARCINSTVFAVSTAIFTILTDLVAIALPFYIVLGLNLSRKKKIGLMAVFMLGIIVTVTGIVRLYFLYKSLWANTDPDFSFSLGFVVASIECNLAIITASAPALWPLVRHWAPEFSSTRDHYPRNNNISSSSSGQQGWKRIVPAVVYGTKSVGGSSYGLKDMNIRGDRVQGRTEIKSNGFTPRDSDEEMLTGIGIVRTVAVTRDDESRRGPSHKHLHEPGRVAHRPRLTSSVS</sequence>
<comment type="similarity">
    <text evidence="5">Belongs to the SAT4 family.</text>
</comment>
<dbReference type="OrthoDB" id="5283415at2759"/>
<feature type="compositionally biased region" description="Basic residues" evidence="6">
    <location>
        <begin position="370"/>
        <end position="387"/>
    </location>
</feature>
<reference evidence="9 10" key="1">
    <citation type="submission" date="2016-07" db="EMBL/GenBank/DDBJ databases">
        <title>Pervasive Adenine N6-methylation of Active Genes in Fungi.</title>
        <authorList>
            <consortium name="DOE Joint Genome Institute"/>
            <person name="Mondo S.J."/>
            <person name="Dannebaum R.O."/>
            <person name="Kuo R.C."/>
            <person name="Labutti K."/>
            <person name="Haridas S."/>
            <person name="Kuo A."/>
            <person name="Salamov A."/>
            <person name="Ahrendt S.R."/>
            <person name="Lipzen A."/>
            <person name="Sullivan W."/>
            <person name="Andreopoulos W.B."/>
            <person name="Clum A."/>
            <person name="Lindquist E."/>
            <person name="Daum C."/>
            <person name="Ramamoorthy G.K."/>
            <person name="Gryganskyi A."/>
            <person name="Culley D."/>
            <person name="Magnuson J.K."/>
            <person name="James T.Y."/>
            <person name="O'Malley M.A."/>
            <person name="Stajich J.E."/>
            <person name="Spatafora J.W."/>
            <person name="Visel A."/>
            <person name="Grigoriev I.V."/>
        </authorList>
    </citation>
    <scope>NUCLEOTIDE SEQUENCE [LARGE SCALE GENOMIC DNA]</scope>
    <source>
        <strain evidence="9 10">CBS 129021</strain>
    </source>
</reference>
<keyword evidence="10" id="KW-1185">Reference proteome</keyword>
<keyword evidence="3 7" id="KW-1133">Transmembrane helix</keyword>
<keyword evidence="4 7" id="KW-0472">Membrane</keyword>
<dbReference type="Pfam" id="PF20684">
    <property type="entry name" value="Fung_rhodopsin"/>
    <property type="match status" value="1"/>
</dbReference>
<name>A0A1Y2E253_9PEZI</name>
<evidence type="ECO:0000256" key="3">
    <source>
        <dbReference type="ARBA" id="ARBA00022989"/>
    </source>
</evidence>
<evidence type="ECO:0000256" key="2">
    <source>
        <dbReference type="ARBA" id="ARBA00022692"/>
    </source>
</evidence>
<dbReference type="PANTHER" id="PTHR33048">
    <property type="entry name" value="PTH11-LIKE INTEGRAL MEMBRANE PROTEIN (AFU_ORTHOLOGUE AFUA_5G11245)"/>
    <property type="match status" value="1"/>
</dbReference>
<feature type="transmembrane region" description="Helical" evidence="7">
    <location>
        <begin position="167"/>
        <end position="194"/>
    </location>
</feature>
<evidence type="ECO:0000256" key="1">
    <source>
        <dbReference type="ARBA" id="ARBA00004141"/>
    </source>
</evidence>
<dbReference type="RefSeq" id="XP_040716097.1">
    <property type="nucleotide sequence ID" value="XM_040862951.1"/>
</dbReference>
<comment type="subcellular location">
    <subcellularLocation>
        <location evidence="1">Membrane</location>
        <topology evidence="1">Multi-pass membrane protein</topology>
    </subcellularLocation>
</comment>
<evidence type="ECO:0000313" key="9">
    <source>
        <dbReference type="EMBL" id="ORY64945.1"/>
    </source>
</evidence>
<feature type="transmembrane region" description="Helical" evidence="7">
    <location>
        <begin position="240"/>
        <end position="265"/>
    </location>
</feature>
<feature type="domain" description="Rhodopsin" evidence="8">
    <location>
        <begin position="30"/>
        <end position="269"/>
    </location>
</feature>
<evidence type="ECO:0000259" key="8">
    <source>
        <dbReference type="Pfam" id="PF20684"/>
    </source>
</evidence>
<proteinExistence type="inferred from homology"/>
<accession>A0A1Y2E253</accession>
<dbReference type="InterPro" id="IPR052337">
    <property type="entry name" value="SAT4-like"/>
</dbReference>
<dbReference type="Proteomes" id="UP000193689">
    <property type="component" value="Unassembled WGS sequence"/>
</dbReference>
<protein>
    <recommendedName>
        <fullName evidence="8">Rhodopsin domain-containing protein</fullName>
    </recommendedName>
</protein>
<evidence type="ECO:0000256" key="5">
    <source>
        <dbReference type="ARBA" id="ARBA00038359"/>
    </source>
</evidence>
<evidence type="ECO:0000256" key="7">
    <source>
        <dbReference type="SAM" id="Phobius"/>
    </source>
</evidence>
<dbReference type="InParanoid" id="A0A1Y2E253"/>
<dbReference type="STRING" id="1141098.A0A1Y2E253"/>
<feature type="region of interest" description="Disordered" evidence="6">
    <location>
        <begin position="362"/>
        <end position="393"/>
    </location>
</feature>
<evidence type="ECO:0000256" key="6">
    <source>
        <dbReference type="SAM" id="MobiDB-lite"/>
    </source>
</evidence>
<feature type="transmembrane region" description="Helical" evidence="7">
    <location>
        <begin position="206"/>
        <end position="228"/>
    </location>
</feature>
<evidence type="ECO:0000313" key="10">
    <source>
        <dbReference type="Proteomes" id="UP000193689"/>
    </source>
</evidence>
<feature type="transmembrane region" description="Helical" evidence="7">
    <location>
        <begin position="46"/>
        <end position="69"/>
    </location>
</feature>
<organism evidence="9 10">
    <name type="scientific">Pseudomassariella vexata</name>
    <dbReference type="NCBI Taxonomy" id="1141098"/>
    <lineage>
        <taxon>Eukaryota</taxon>
        <taxon>Fungi</taxon>
        <taxon>Dikarya</taxon>
        <taxon>Ascomycota</taxon>
        <taxon>Pezizomycotina</taxon>
        <taxon>Sordariomycetes</taxon>
        <taxon>Xylariomycetidae</taxon>
        <taxon>Amphisphaeriales</taxon>
        <taxon>Pseudomassariaceae</taxon>
        <taxon>Pseudomassariella</taxon>
    </lineage>
</organism>
<dbReference type="InterPro" id="IPR049326">
    <property type="entry name" value="Rhodopsin_dom_fungi"/>
</dbReference>
<feature type="transmembrane region" description="Helical" evidence="7">
    <location>
        <begin position="125"/>
        <end position="147"/>
    </location>
</feature>
<keyword evidence="2 7" id="KW-0812">Transmembrane</keyword>
<dbReference type="GeneID" id="63779163"/>
<dbReference type="AlphaFoldDB" id="A0A1Y2E253"/>
<feature type="transmembrane region" description="Helical" evidence="7">
    <location>
        <begin position="12"/>
        <end position="34"/>
    </location>
</feature>
<gene>
    <name evidence="9" type="ORF">BCR38DRAFT_473941</name>
</gene>
<comment type="caution">
    <text evidence="9">The sequence shown here is derived from an EMBL/GenBank/DDBJ whole genome shotgun (WGS) entry which is preliminary data.</text>
</comment>